<name>A0ABN9W2K9_9DINO</name>
<dbReference type="EMBL" id="CAUYUJ010017963">
    <property type="protein sequence ID" value="CAK0879495.1"/>
    <property type="molecule type" value="Genomic_DNA"/>
</dbReference>
<evidence type="ECO:0000259" key="1">
    <source>
        <dbReference type="PROSITE" id="PS50235"/>
    </source>
</evidence>
<keyword evidence="3" id="KW-1185">Reference proteome</keyword>
<dbReference type="PANTHER" id="PTHR21646">
    <property type="entry name" value="UBIQUITIN CARBOXYL-TERMINAL HYDROLASE"/>
    <property type="match status" value="1"/>
</dbReference>
<dbReference type="Pfam" id="PF00443">
    <property type="entry name" value="UCH"/>
    <property type="match status" value="1"/>
</dbReference>
<dbReference type="InterPro" id="IPR028889">
    <property type="entry name" value="USP"/>
</dbReference>
<comment type="caution">
    <text evidence="2">The sequence shown here is derived from an EMBL/GenBank/DDBJ whole genome shotgun (WGS) entry which is preliminary data.</text>
</comment>
<dbReference type="PROSITE" id="PS50235">
    <property type="entry name" value="USP_3"/>
    <property type="match status" value="1"/>
</dbReference>
<dbReference type="SUPFAM" id="SSF54001">
    <property type="entry name" value="Cysteine proteinases"/>
    <property type="match status" value="1"/>
</dbReference>
<accession>A0ABN9W2K9</accession>
<dbReference type="InterPro" id="IPR001394">
    <property type="entry name" value="Peptidase_C19_UCH"/>
</dbReference>
<sequence length="121" mass="13442">MIVHLKRFRFDAVPSPGGDGPSLLAYRARKLGHHVDFALRDLRLGPLGVVAARGPDAQAAFDLFAVTYHAGSCGFGHYTSAVRHGLTQRWHLFDDEEVEPLEPARVPSERAYLLFFGRRAT</sequence>
<dbReference type="InterPro" id="IPR050185">
    <property type="entry name" value="Ub_carboxyl-term_hydrolase"/>
</dbReference>
<dbReference type="InterPro" id="IPR038765">
    <property type="entry name" value="Papain-like_cys_pep_sf"/>
</dbReference>
<organism evidence="2 3">
    <name type="scientific">Prorocentrum cordatum</name>
    <dbReference type="NCBI Taxonomy" id="2364126"/>
    <lineage>
        <taxon>Eukaryota</taxon>
        <taxon>Sar</taxon>
        <taxon>Alveolata</taxon>
        <taxon>Dinophyceae</taxon>
        <taxon>Prorocentrales</taxon>
        <taxon>Prorocentraceae</taxon>
        <taxon>Prorocentrum</taxon>
    </lineage>
</organism>
<evidence type="ECO:0000313" key="2">
    <source>
        <dbReference type="EMBL" id="CAK0879495.1"/>
    </source>
</evidence>
<dbReference type="Gene3D" id="3.90.70.10">
    <property type="entry name" value="Cysteine proteinases"/>
    <property type="match status" value="1"/>
</dbReference>
<protein>
    <recommendedName>
        <fullName evidence="1">USP domain-containing protein</fullName>
    </recommendedName>
</protein>
<feature type="domain" description="USP" evidence="1">
    <location>
        <begin position="1"/>
        <end position="119"/>
    </location>
</feature>
<gene>
    <name evidence="2" type="ORF">PCOR1329_LOCUS62908</name>
</gene>
<evidence type="ECO:0000313" key="3">
    <source>
        <dbReference type="Proteomes" id="UP001189429"/>
    </source>
</evidence>
<dbReference type="InterPro" id="IPR018200">
    <property type="entry name" value="USP_CS"/>
</dbReference>
<dbReference type="Proteomes" id="UP001189429">
    <property type="component" value="Unassembled WGS sequence"/>
</dbReference>
<proteinExistence type="predicted"/>
<reference evidence="2" key="1">
    <citation type="submission" date="2023-10" db="EMBL/GenBank/DDBJ databases">
        <authorList>
            <person name="Chen Y."/>
            <person name="Shah S."/>
            <person name="Dougan E. K."/>
            <person name="Thang M."/>
            <person name="Chan C."/>
        </authorList>
    </citation>
    <scope>NUCLEOTIDE SEQUENCE [LARGE SCALE GENOMIC DNA]</scope>
</reference>
<dbReference type="PROSITE" id="PS00973">
    <property type="entry name" value="USP_2"/>
    <property type="match status" value="1"/>
</dbReference>